<evidence type="ECO:0000313" key="7">
    <source>
        <dbReference type="Proteomes" id="UP000037755"/>
    </source>
</evidence>
<proteinExistence type="predicted"/>
<dbReference type="CDD" id="cd02696">
    <property type="entry name" value="MurNAc-LAA"/>
    <property type="match status" value="1"/>
</dbReference>
<evidence type="ECO:0000256" key="2">
    <source>
        <dbReference type="ARBA" id="ARBA00011901"/>
    </source>
</evidence>
<feature type="compositionally biased region" description="Basic and acidic residues" evidence="4">
    <location>
        <begin position="263"/>
        <end position="277"/>
    </location>
</feature>
<feature type="domain" description="MurNAc-LAA" evidence="5">
    <location>
        <begin position="91"/>
        <end position="249"/>
    </location>
</feature>
<dbReference type="FunFam" id="3.40.630.40:FF:000005">
    <property type="entry name" value="N-acetylmuramoyl-L-alanine amidase (AmiA)"/>
    <property type="match status" value="1"/>
</dbReference>
<reference evidence="6 7" key="1">
    <citation type="submission" date="2015-08" db="EMBL/GenBank/DDBJ databases">
        <title>Whole genome sequence of Flavobacterium akiainvivens IK-1T, from decaying Wikstroemia oahuensis, an endemic Hawaiian shrub.</title>
        <authorList>
            <person name="Wan X."/>
            <person name="Hou S."/>
            <person name="Saito J."/>
            <person name="Donachie S."/>
        </authorList>
    </citation>
    <scope>NUCLEOTIDE SEQUENCE [LARGE SCALE GENOMIC DNA]</scope>
    <source>
        <strain evidence="6 7">IK-1</strain>
    </source>
</reference>
<dbReference type="SMART" id="SM00646">
    <property type="entry name" value="Ami_3"/>
    <property type="match status" value="1"/>
</dbReference>
<evidence type="ECO:0000256" key="4">
    <source>
        <dbReference type="SAM" id="MobiDB-lite"/>
    </source>
</evidence>
<name>A0A0M8MGM8_9FLAO</name>
<comment type="caution">
    <text evidence="6">The sequence shown here is derived from an EMBL/GenBank/DDBJ whole genome shotgun (WGS) entry which is preliminary data.</text>
</comment>
<dbReference type="PANTHER" id="PTHR30404">
    <property type="entry name" value="N-ACETYLMURAMOYL-L-ALANINE AMIDASE"/>
    <property type="match status" value="1"/>
</dbReference>
<evidence type="ECO:0000256" key="1">
    <source>
        <dbReference type="ARBA" id="ARBA00001561"/>
    </source>
</evidence>
<dbReference type="EMBL" id="LIYD01000005">
    <property type="protein sequence ID" value="KOS05377.1"/>
    <property type="molecule type" value="Genomic_DNA"/>
</dbReference>
<evidence type="ECO:0000259" key="5">
    <source>
        <dbReference type="SMART" id="SM00646"/>
    </source>
</evidence>
<dbReference type="SUPFAM" id="SSF53187">
    <property type="entry name" value="Zn-dependent exopeptidases"/>
    <property type="match status" value="1"/>
</dbReference>
<dbReference type="GO" id="GO:0008745">
    <property type="term" value="F:N-acetylmuramoyl-L-alanine amidase activity"/>
    <property type="evidence" value="ECO:0007669"/>
    <property type="project" value="UniProtKB-EC"/>
</dbReference>
<organism evidence="6 7">
    <name type="scientific">Flavobacterium akiainvivens</name>
    <dbReference type="NCBI Taxonomy" id="1202724"/>
    <lineage>
        <taxon>Bacteria</taxon>
        <taxon>Pseudomonadati</taxon>
        <taxon>Bacteroidota</taxon>
        <taxon>Flavobacteriia</taxon>
        <taxon>Flavobacteriales</taxon>
        <taxon>Flavobacteriaceae</taxon>
        <taxon>Flavobacterium</taxon>
    </lineage>
</organism>
<dbReference type="STRING" id="1202724.AM493_04515"/>
<keyword evidence="7" id="KW-1185">Reference proteome</keyword>
<dbReference type="Gene3D" id="3.40.630.40">
    <property type="entry name" value="Zn-dependent exopeptidases"/>
    <property type="match status" value="1"/>
</dbReference>
<dbReference type="AlphaFoldDB" id="A0A0M8MGM8"/>
<dbReference type="EC" id="3.5.1.28" evidence="2"/>
<evidence type="ECO:0000313" key="6">
    <source>
        <dbReference type="EMBL" id="KOS05377.1"/>
    </source>
</evidence>
<sequence>MKGINDLKLAFLSFIICTGAILAQGNNNAKFRVVLDAGHGGKDYGANYHGYIEKNIALNTVLKIGKLLEKEDVQVIYTRKTDVFVELDERAKVANRADANLFVSIHCNAETKKTAFGAETFFIGTSKNASNLEVAKKENAVINLEANSKEKYGGYDPNNPESFIGISLGQEQNIKQAIDLARKVQDNFKDDNKRKDRGVKPAPFLVLHKTAMPSILVELGFLSYKEEGEWLNSDGGQNDLAESIAKAIVAYKKEFFTAGTEEYKPAPENAPDKDDKPVANTPAKTNTATTAAAAQKGVIYKVQISASGKSLDLTPSNFKGLDQLSKDDSTSTIKYFYGNTSDLEKARELLEVAKAKGFPSAFIVPFRDGKKITMQEALKKK</sequence>
<dbReference type="GO" id="GO:0030288">
    <property type="term" value="C:outer membrane-bounded periplasmic space"/>
    <property type="evidence" value="ECO:0007669"/>
    <property type="project" value="TreeGrafter"/>
</dbReference>
<dbReference type="PANTHER" id="PTHR30404:SF0">
    <property type="entry name" value="N-ACETYLMURAMOYL-L-ALANINE AMIDASE AMIC"/>
    <property type="match status" value="1"/>
</dbReference>
<feature type="region of interest" description="Disordered" evidence="4">
    <location>
        <begin position="263"/>
        <end position="287"/>
    </location>
</feature>
<dbReference type="OrthoDB" id="9806267at2"/>
<dbReference type="InterPro" id="IPR002508">
    <property type="entry name" value="MurNAc-LAA_cat"/>
</dbReference>
<dbReference type="Pfam" id="PF01520">
    <property type="entry name" value="Amidase_3"/>
    <property type="match status" value="1"/>
</dbReference>
<protein>
    <recommendedName>
        <fullName evidence="2">N-acetylmuramoyl-L-alanine amidase</fullName>
        <ecNumber evidence="2">3.5.1.28</ecNumber>
    </recommendedName>
</protein>
<comment type="catalytic activity">
    <reaction evidence="1">
        <text>Hydrolyzes the link between N-acetylmuramoyl residues and L-amino acid residues in certain cell-wall glycopeptides.</text>
        <dbReference type="EC" id="3.5.1.28"/>
    </reaction>
</comment>
<dbReference type="InterPro" id="IPR050695">
    <property type="entry name" value="N-acetylmuramoyl_amidase_3"/>
</dbReference>
<dbReference type="RefSeq" id="WP_054406486.1">
    <property type="nucleotide sequence ID" value="NZ_FOYA01000019.1"/>
</dbReference>
<dbReference type="PATRIC" id="fig|1202724.3.peg.935"/>
<keyword evidence="3" id="KW-0378">Hydrolase</keyword>
<dbReference type="GO" id="GO:0009253">
    <property type="term" value="P:peptidoglycan catabolic process"/>
    <property type="evidence" value="ECO:0007669"/>
    <property type="project" value="InterPro"/>
</dbReference>
<accession>A0A0M8MGM8</accession>
<dbReference type="Proteomes" id="UP000037755">
    <property type="component" value="Unassembled WGS sequence"/>
</dbReference>
<gene>
    <name evidence="6" type="ORF">AM493_04515</name>
</gene>
<evidence type="ECO:0000256" key="3">
    <source>
        <dbReference type="ARBA" id="ARBA00022801"/>
    </source>
</evidence>